<feature type="region of interest" description="Disordered" evidence="1">
    <location>
        <begin position="1"/>
        <end position="55"/>
    </location>
</feature>
<gene>
    <name evidence="3 4 5" type="primary">LOC111125752</name>
</gene>
<feature type="compositionally biased region" description="Polar residues" evidence="1">
    <location>
        <begin position="446"/>
        <end position="472"/>
    </location>
</feature>
<sequence length="1152" mass="126411">MEPDGASDDSSDDDEQKRPLIEDIRKSGRKTRPPTSYSPERTDSKRKRVLKKNTDGAVNRKYDLLPNGEPFSCGRCGSPYVVNKRIKTSLQNNHSRHRPLPYEMTDPVTEKKILICNQCYLVFVKKKSKKTSWVKKPEPQVKDHYIHTCKAEAQALANRLQKPEANRLFCPEYTKEPCACIQKYIKNQGDPGQADLRARELCDLLQKATELSKLKCYPLPELDCNNKPIRRNARKKMLIGLGNGHKRSRAFEAFVMEKRQYLRNEVKLCERGSQKVLMYSNNFLHKRLKTEKDSCRVVIRRSKRAMGLLIAFEEFSKNKCCVDNCVKMADTHRKLLIDWRDRAKKSQFEARRVIAEMLIPSAGCRRNCYTFINMVTGSSRGIISKVSQQMLWTGGDREPPEHGLVKYNKVKVHSQSQPPLETKTAGLRPEVGNLAVYPQPSGELVQVSSHPQTHPQTHSVQDPKPQTATSVESQQQQLLQLQQIFEHQQQQLIQQQLLQHTLLNEKIDQNSACSSQNIITMQQLMDQMSVQVMNTQLQLQQSLQQLIAMGTQSNQSVISVPAVNQNQLVLSANQQQTSAAAVVNNQQENAEVISLYPLAVHSKNAPERDHVQESSLIRQQQMDQNTTASQTTQPVYIQLNPVTGENNYIQGVSVSQPANVNQAGAFIYSREHSSFIPYNQASINASHIGQTVVSSVHQAQRVMPNVNQLQPAVSNVNLTRTVLSNIDQVQPVVSNVNQAKTVVSNIHPSQTVVSNIHPVQTVLSNIHPSQTVVSNFNPSVSQTFNSHCSATITGSSPSLVQGGHRIQSSANNSAFVTVSKPNASVVTSGQNVTTFATKTQPSEITVVYPGSNKFVKQRVSVTKGSAVHVPESAALSITAGGLLTASGDPKNQNLSVAFSPRQGSNSNPVKESYGTHMSLASLNLAKNTVSSDTRPVMGTVSTVTSSLCVPSNSDKVIQVQTITDPNMLQRLLGQVSSAQTPVSTMKVKPVSVNATFMGDLDSTRHNSGVIPSHGNLLIQENPPPQVAQASSVQATMPSVTNLTPPSYTYIFNPTTTSSGVHPVTVDIGHAVEPPSATAAVVAAATNMDSNTAPTPGGAMNCVTPPNLGGLASQDAQTPPLVAIDPNLLIRLCQQAFSYQALDSSKGKIRKPQ</sequence>
<evidence type="ECO:0000313" key="3">
    <source>
        <dbReference type="RefSeq" id="XP_022325543.1"/>
    </source>
</evidence>
<evidence type="ECO:0000313" key="4">
    <source>
        <dbReference type="RefSeq" id="XP_022325544.1"/>
    </source>
</evidence>
<dbReference type="RefSeq" id="XP_022325545.1">
    <property type="nucleotide sequence ID" value="XM_022469837.1"/>
</dbReference>
<name>A0A8B8DBY5_CRAVI</name>
<evidence type="ECO:0000256" key="1">
    <source>
        <dbReference type="SAM" id="MobiDB-lite"/>
    </source>
</evidence>
<feature type="compositionally biased region" description="Acidic residues" evidence="1">
    <location>
        <begin position="1"/>
        <end position="14"/>
    </location>
</feature>
<proteinExistence type="predicted"/>
<dbReference type="GeneID" id="111125752"/>
<dbReference type="KEGG" id="cvn:111125752"/>
<organism evidence="2 3">
    <name type="scientific">Crassostrea virginica</name>
    <name type="common">Eastern oyster</name>
    <dbReference type="NCBI Taxonomy" id="6565"/>
    <lineage>
        <taxon>Eukaryota</taxon>
        <taxon>Metazoa</taxon>
        <taxon>Spiralia</taxon>
        <taxon>Lophotrochozoa</taxon>
        <taxon>Mollusca</taxon>
        <taxon>Bivalvia</taxon>
        <taxon>Autobranchia</taxon>
        <taxon>Pteriomorphia</taxon>
        <taxon>Ostreida</taxon>
        <taxon>Ostreoidea</taxon>
        <taxon>Ostreidae</taxon>
        <taxon>Crassostrea</taxon>
    </lineage>
</organism>
<dbReference type="AlphaFoldDB" id="A0A8B8DBY5"/>
<evidence type="ECO:0000313" key="2">
    <source>
        <dbReference type="Proteomes" id="UP000694844"/>
    </source>
</evidence>
<dbReference type="Proteomes" id="UP000694844">
    <property type="component" value="Chromosome 3"/>
</dbReference>
<keyword evidence="2" id="KW-1185">Reference proteome</keyword>
<reference evidence="3 4" key="1">
    <citation type="submission" date="2025-04" db="UniProtKB">
        <authorList>
            <consortium name="RefSeq"/>
        </authorList>
    </citation>
    <scope>IDENTIFICATION</scope>
    <source>
        <tissue evidence="3 4">Whole sample</tissue>
    </source>
</reference>
<dbReference type="OrthoDB" id="10068017at2759"/>
<protein>
    <submittedName>
        <fullName evidence="3 4">Uncharacterized protein LOC111125752</fullName>
    </submittedName>
</protein>
<feature type="region of interest" description="Disordered" evidence="1">
    <location>
        <begin position="445"/>
        <end position="472"/>
    </location>
</feature>
<dbReference type="RefSeq" id="XP_022325543.1">
    <property type="nucleotide sequence ID" value="XM_022469835.1"/>
</dbReference>
<dbReference type="RefSeq" id="XP_022325544.1">
    <property type="nucleotide sequence ID" value="XM_022469836.1"/>
</dbReference>
<feature type="compositionally biased region" description="Basic and acidic residues" evidence="1">
    <location>
        <begin position="15"/>
        <end position="26"/>
    </location>
</feature>
<evidence type="ECO:0000313" key="5">
    <source>
        <dbReference type="RefSeq" id="XP_022325545.1"/>
    </source>
</evidence>
<accession>A0A8B8DBY5</accession>